<protein>
    <submittedName>
        <fullName evidence="1">Uncharacterized protein</fullName>
    </submittedName>
</protein>
<evidence type="ECO:0000313" key="2">
    <source>
        <dbReference type="Proteomes" id="UP000544331"/>
    </source>
</evidence>
<sequence>MAVDAIDWIEARKWLVALTDDLRASPTTSPDALLAARKDIAIALMDGQINRPDTFEHRFIYNAQSVSLTPSRWVPYEAAKPTGTPTVGQQVVRRTPGLPSKAVNLDNWPESKMFGGKASVTHGPFLDSLNRPVYIDVFKPSRVQEYAFPADASPAYLYVSAPVTPSGRFEAILGAGTVWIKADLFTRSSPPETRAPGDTYFGLAIESGAMTMPPVSTASRTLTLRLAGGATSSAIYSITPVANVAFSFSFANSVVSATITSISPGNFTVLGSAFNVQQPLSNVMYDHSMGRINFAMTADNSSFKPVSQTTKLIEVTGASEVRGVAWSVLTKDADKKLFYHVPSPGAFGLFLAEGSIIGLRGDNLPVSLGACTLIAESGSITITGSKGNMSLRSRTVAMGKVAVGSAKRKSSVTFRAKKHTKFYYMATAAGDESWTVLADMTMALDQPRTVNNESVSIECRNGGDFPWSTLTWFREAGSSGVALNIQASNTHWPMDTNAFALKNLLIKADMPGTIDMTGRYEAGALVSGAVTMVGFLRYTLPFLPDPYATNFELELDPSVEKIGLGYLTISQVWKEETMNELDIGLITQLAIPARTMERNKDSKRDDPILDQIKSGDAKYWGDGSFIRQELAGGVIPDLGVGQLVHIPNGILAAQLSHPPTLLDISSNSSQFGVVFGTGLESRQRDDILPGSFAIVEDFGISECMLESSSSNVRVMALPAIQWEPVLEDKLPHETYVFPYSGPSTQIATQEGTGTGPSVKLVPVAPREAIDGLVGSFNSTTKISVAARSSLPFGMVALAKVDNERVSLRPSAQLQKIDFMLGGEEDPKTKLKNTEFQPAHQLWFIPPGRLWRRPDSRIPTSPPPRQPLKLVGSSDVSFTGITTILAMGVGPLKDPPSTGRGELIDPNTGIFNDDMKAKVPLLRFDLSGYGSTVFSDWKRVLGPPPDPQTAITNVLMNVLTGRTSREVVEVQSVMGPFAVTVVKVIEMRRLNSGTVLRHESEWQPTSVGRYFYQNPDIITHPGIIRGVTDVRNIKDVSGTTTVSDVPLELRKVRFDCNVEIDDGGVVRSIPGVNLDGCVFLKGPGYEDLSQPSGPTWYNNVLQQLDLGGHIDAIVQIGTSGQQKRLTSITVKPSLDPTSNKQVAVVAALGTPIFPGGGQWSFARTQNSDGYKQPQPVDLAKGVPLVKSGRHDSPSLGSLVTPYLFRDPQDLLSDLPNTAYNIIHGAASHRVLFTSPEIPFHFPPEVQKGFKAARVWVADSLALGKSASIFPSLSDCLPVLPGLPDGEKQVLEILQRSGGYKFEPTRMLDGVEIPYLELPDIERIVKNDASVQAVVQAIKDVTTLSVALNTAENLSKMDVTNIHMVTKTVTGTVQDASRVIGRLSSDIQKVGGLLGADPDLHLPDLPGLPKAVDEVKHVFGPALEHVQKTVSFLENLKFLPHFKVSMTNEWAMVMATSMNRDDLLDKIQPPTREAVRKIIETFDFLISAAISLSAFLLKMHIGTTIKIPTGVGPIVALGNAAFDVALGTSGVEVNLDLGFGIGVDFSVGPFSASASYTQSQSILFREGVFGLGITACMRAHVDLVIASADLYLEAKLLVVGGECHPPVKHAEHGGTTIWGYASVKIAFHVSIFLVCNIGVEEDAHWDSNLNGGGCELDDMTDLIPV</sequence>
<evidence type="ECO:0000313" key="1">
    <source>
        <dbReference type="EMBL" id="KAF5708402.1"/>
    </source>
</evidence>
<comment type="caution">
    <text evidence="1">The sequence shown here is derived from an EMBL/GenBank/DDBJ whole genome shotgun (WGS) entry which is preliminary data.</text>
</comment>
<gene>
    <name evidence="1" type="ORF">FMUND_10623</name>
</gene>
<name>A0A8H6DAN1_9HYPO</name>
<dbReference type="OrthoDB" id="5004945at2759"/>
<dbReference type="EMBL" id="JAAOAN010000392">
    <property type="protein sequence ID" value="KAF5708402.1"/>
    <property type="molecule type" value="Genomic_DNA"/>
</dbReference>
<reference evidence="1 2" key="1">
    <citation type="submission" date="2020-05" db="EMBL/GenBank/DDBJ databases">
        <title>Identification and distribution of gene clusters putatively required for synthesis of sphingolipid metabolism inhibitors in phylogenetically diverse species of the filamentous fungus Fusarium.</title>
        <authorList>
            <person name="Kim H.-S."/>
            <person name="Busman M."/>
            <person name="Brown D.W."/>
            <person name="Divon H."/>
            <person name="Uhlig S."/>
            <person name="Proctor R.H."/>
        </authorList>
    </citation>
    <scope>NUCLEOTIDE SEQUENCE [LARGE SCALE GENOMIC DNA]</scope>
    <source>
        <strain evidence="1 2">NRRL 66235</strain>
    </source>
</reference>
<accession>A0A8H6DAN1</accession>
<keyword evidence="2" id="KW-1185">Reference proteome</keyword>
<organism evidence="1 2">
    <name type="scientific">Fusarium mundagurra</name>
    <dbReference type="NCBI Taxonomy" id="1567541"/>
    <lineage>
        <taxon>Eukaryota</taxon>
        <taxon>Fungi</taxon>
        <taxon>Dikarya</taxon>
        <taxon>Ascomycota</taxon>
        <taxon>Pezizomycotina</taxon>
        <taxon>Sordariomycetes</taxon>
        <taxon>Hypocreomycetidae</taxon>
        <taxon>Hypocreales</taxon>
        <taxon>Nectriaceae</taxon>
        <taxon>Fusarium</taxon>
        <taxon>Fusarium fujikuroi species complex</taxon>
    </lineage>
</organism>
<dbReference type="Proteomes" id="UP000544331">
    <property type="component" value="Unassembled WGS sequence"/>
</dbReference>
<proteinExistence type="predicted"/>